<evidence type="ECO:0000256" key="3">
    <source>
        <dbReference type="ARBA" id="ARBA00022679"/>
    </source>
</evidence>
<keyword evidence="4" id="KW-0418">Kinase</keyword>
<dbReference type="RefSeq" id="WP_239070812.1">
    <property type="nucleotide sequence ID" value="NZ_BONK01000012.1"/>
</dbReference>
<dbReference type="Gene3D" id="3.30.565.10">
    <property type="entry name" value="Histidine kinase-like ATPase, C-terminal domain"/>
    <property type="match status" value="1"/>
</dbReference>
<evidence type="ECO:0000256" key="1">
    <source>
        <dbReference type="ARBA" id="ARBA00000085"/>
    </source>
</evidence>
<dbReference type="EC" id="2.7.13.3" evidence="2"/>
<dbReference type="PANTHER" id="PTHR24421:SF10">
    <property type="entry name" value="NITRATE_NITRITE SENSOR PROTEIN NARQ"/>
    <property type="match status" value="1"/>
</dbReference>
<dbReference type="CDD" id="cd16917">
    <property type="entry name" value="HATPase_UhpB-NarQ-NarX-like"/>
    <property type="match status" value="1"/>
</dbReference>
<keyword evidence="6" id="KW-0472">Membrane</keyword>
<reference evidence="7" key="1">
    <citation type="submission" date="2021-01" db="EMBL/GenBank/DDBJ databases">
        <title>Whole genome shotgun sequence of Cellulomonas chitinilytica NBRC 110799.</title>
        <authorList>
            <person name="Komaki H."/>
            <person name="Tamura T."/>
        </authorList>
    </citation>
    <scope>NUCLEOTIDE SEQUENCE</scope>
    <source>
        <strain evidence="7">NBRC 110799</strain>
    </source>
</reference>
<dbReference type="PANTHER" id="PTHR24421">
    <property type="entry name" value="NITRATE/NITRITE SENSOR PROTEIN NARX-RELATED"/>
    <property type="match status" value="1"/>
</dbReference>
<keyword evidence="8" id="KW-1185">Reference proteome</keyword>
<dbReference type="InterPro" id="IPR036890">
    <property type="entry name" value="HATPase_C_sf"/>
</dbReference>
<keyword evidence="3" id="KW-0808">Transferase</keyword>
<feature type="transmembrane region" description="Helical" evidence="6">
    <location>
        <begin position="103"/>
        <end position="127"/>
    </location>
</feature>
<dbReference type="AlphaFoldDB" id="A0A919P3H7"/>
<dbReference type="GO" id="GO:0004673">
    <property type="term" value="F:protein histidine kinase activity"/>
    <property type="evidence" value="ECO:0007669"/>
    <property type="project" value="UniProtKB-EC"/>
</dbReference>
<evidence type="ECO:0000256" key="6">
    <source>
        <dbReference type="SAM" id="Phobius"/>
    </source>
</evidence>
<dbReference type="GO" id="GO:0000160">
    <property type="term" value="P:phosphorelay signal transduction system"/>
    <property type="evidence" value="ECO:0007669"/>
    <property type="project" value="UniProtKB-KW"/>
</dbReference>
<evidence type="ECO:0000256" key="2">
    <source>
        <dbReference type="ARBA" id="ARBA00012438"/>
    </source>
</evidence>
<evidence type="ECO:0000313" key="8">
    <source>
        <dbReference type="Proteomes" id="UP000632740"/>
    </source>
</evidence>
<gene>
    <name evidence="7" type="ORF">Cch01nite_32870</name>
</gene>
<evidence type="ECO:0000256" key="5">
    <source>
        <dbReference type="ARBA" id="ARBA00023012"/>
    </source>
</evidence>
<dbReference type="EMBL" id="BONK01000012">
    <property type="protein sequence ID" value="GIG22563.1"/>
    <property type="molecule type" value="Genomic_DNA"/>
</dbReference>
<sequence>MTTTGREQASTSAPTEPAVVQAGRVADLRNDRLVLLRVTVVVATGYAIGASLQSAYVYSRLIPGWDAVTVWQRLAANAVAVLALVATLAGLRAWRATKIWQMLLAAVGGSIVATATRLTVQVAIGVYAHPDLETRQAELASGFAIAIISASIGYWGLVSRRRSRARTRAAERDAVLVELAVRALEQEEIRVRREVAEGLHGTLQQKLVLVDARLGSVLAHGGTALDDADREALAWVRAELDQARQIDVREMSRLLYPDRLELGLVPAVRALLGRLPASIATQLEVTDAVREVDDPCGQHLTLSERLLAVRVVEEGVTNALKHGPASSVRVDLAIDGEDLVVAVENDGETYDPSSAGAASGTARIGHRLALVGGSVALRPGAVRGARLEARMPLGAHGA</sequence>
<comment type="caution">
    <text evidence="7">The sequence shown here is derived from an EMBL/GenBank/DDBJ whole genome shotgun (WGS) entry which is preliminary data.</text>
</comment>
<protein>
    <recommendedName>
        <fullName evidence="2">histidine kinase</fullName>
        <ecNumber evidence="2">2.7.13.3</ecNumber>
    </recommendedName>
</protein>
<dbReference type="Proteomes" id="UP000632740">
    <property type="component" value="Unassembled WGS sequence"/>
</dbReference>
<evidence type="ECO:0000313" key="7">
    <source>
        <dbReference type="EMBL" id="GIG22563.1"/>
    </source>
</evidence>
<proteinExistence type="predicted"/>
<comment type="catalytic activity">
    <reaction evidence="1">
        <text>ATP + protein L-histidine = ADP + protein N-phospho-L-histidine.</text>
        <dbReference type="EC" id="2.7.13.3"/>
    </reaction>
</comment>
<keyword evidence="6" id="KW-1133">Transmembrane helix</keyword>
<accession>A0A919P3H7</accession>
<dbReference type="SUPFAM" id="SSF55874">
    <property type="entry name" value="ATPase domain of HSP90 chaperone/DNA topoisomerase II/histidine kinase"/>
    <property type="match status" value="1"/>
</dbReference>
<dbReference type="InterPro" id="IPR050482">
    <property type="entry name" value="Sensor_HK_TwoCompSys"/>
</dbReference>
<keyword evidence="6" id="KW-0812">Transmembrane</keyword>
<feature type="transmembrane region" description="Helical" evidence="6">
    <location>
        <begin position="70"/>
        <end position="91"/>
    </location>
</feature>
<name>A0A919P3H7_9CELL</name>
<organism evidence="7 8">
    <name type="scientific">Cellulomonas chitinilytica</name>
    <dbReference type="NCBI Taxonomy" id="398759"/>
    <lineage>
        <taxon>Bacteria</taxon>
        <taxon>Bacillati</taxon>
        <taxon>Actinomycetota</taxon>
        <taxon>Actinomycetes</taxon>
        <taxon>Micrococcales</taxon>
        <taxon>Cellulomonadaceae</taxon>
        <taxon>Cellulomonas</taxon>
    </lineage>
</organism>
<feature type="transmembrane region" description="Helical" evidence="6">
    <location>
        <begin position="34"/>
        <end position="58"/>
    </location>
</feature>
<evidence type="ECO:0000256" key="4">
    <source>
        <dbReference type="ARBA" id="ARBA00022777"/>
    </source>
</evidence>
<keyword evidence="5" id="KW-0902">Two-component regulatory system</keyword>
<feature type="transmembrane region" description="Helical" evidence="6">
    <location>
        <begin position="139"/>
        <end position="158"/>
    </location>
</feature>